<evidence type="ECO:0000313" key="4">
    <source>
        <dbReference type="Proteomes" id="UP000261166"/>
    </source>
</evidence>
<feature type="domain" description="Glycosyl transferase family 1" evidence="2">
    <location>
        <begin position="217"/>
        <end position="384"/>
    </location>
</feature>
<comment type="caution">
    <text evidence="3">The sequence shown here is derived from an EMBL/GenBank/DDBJ whole genome shotgun (WGS) entry which is preliminary data.</text>
</comment>
<name>A0A3E3J4C8_9FIRM</name>
<dbReference type="GO" id="GO:0016757">
    <property type="term" value="F:glycosyltransferase activity"/>
    <property type="evidence" value="ECO:0007669"/>
    <property type="project" value="InterPro"/>
</dbReference>
<dbReference type="CDD" id="cd03801">
    <property type="entry name" value="GT4_PimA-like"/>
    <property type="match status" value="1"/>
</dbReference>
<dbReference type="AlphaFoldDB" id="A0A3E3J4C8"/>
<dbReference type="SUPFAM" id="SSF53756">
    <property type="entry name" value="UDP-Glycosyltransferase/glycogen phosphorylase"/>
    <property type="match status" value="1"/>
</dbReference>
<dbReference type="Gene3D" id="3.40.50.2000">
    <property type="entry name" value="Glycogen Phosphorylase B"/>
    <property type="match status" value="2"/>
</dbReference>
<dbReference type="RefSeq" id="WP_117530559.1">
    <property type="nucleotide sequence ID" value="NZ_JBKVAZ010000002.1"/>
</dbReference>
<gene>
    <name evidence="3" type="ORF">DWY69_03420</name>
</gene>
<evidence type="ECO:0000259" key="2">
    <source>
        <dbReference type="Pfam" id="PF00534"/>
    </source>
</evidence>
<dbReference type="InterPro" id="IPR001296">
    <property type="entry name" value="Glyco_trans_1"/>
</dbReference>
<dbReference type="PANTHER" id="PTHR46401:SF2">
    <property type="entry name" value="GLYCOSYLTRANSFERASE WBBK-RELATED"/>
    <property type="match status" value="1"/>
</dbReference>
<evidence type="ECO:0000256" key="1">
    <source>
        <dbReference type="ARBA" id="ARBA00022679"/>
    </source>
</evidence>
<protein>
    <submittedName>
        <fullName evidence="3">Glycosyltransferase family 1 protein</fullName>
    </submittedName>
</protein>
<proteinExistence type="predicted"/>
<dbReference type="Pfam" id="PF00534">
    <property type="entry name" value="Glycos_transf_1"/>
    <property type="match status" value="1"/>
</dbReference>
<keyword evidence="1 3" id="KW-0808">Transferase</keyword>
<dbReference type="EMBL" id="QVLU01000002">
    <property type="protein sequence ID" value="RGE74142.1"/>
    <property type="molecule type" value="Genomic_DNA"/>
</dbReference>
<reference evidence="3 4" key="1">
    <citation type="submission" date="2018-08" db="EMBL/GenBank/DDBJ databases">
        <title>A genome reference for cultivated species of the human gut microbiota.</title>
        <authorList>
            <person name="Zou Y."/>
            <person name="Xue W."/>
            <person name="Luo G."/>
        </authorList>
    </citation>
    <scope>NUCLEOTIDE SEQUENCE [LARGE SCALE GENOMIC DNA]</scope>
    <source>
        <strain evidence="3 4">AF26-4BH</strain>
    </source>
</reference>
<dbReference type="Proteomes" id="UP000261166">
    <property type="component" value="Unassembled WGS sequence"/>
</dbReference>
<dbReference type="PANTHER" id="PTHR46401">
    <property type="entry name" value="GLYCOSYLTRANSFERASE WBBK-RELATED"/>
    <property type="match status" value="1"/>
</dbReference>
<dbReference type="OrthoDB" id="9795068at2"/>
<dbReference type="GO" id="GO:0009103">
    <property type="term" value="P:lipopolysaccharide biosynthetic process"/>
    <property type="evidence" value="ECO:0007669"/>
    <property type="project" value="TreeGrafter"/>
</dbReference>
<accession>A0A3E3J4C8</accession>
<evidence type="ECO:0000313" key="3">
    <source>
        <dbReference type="EMBL" id="RGE74142.1"/>
    </source>
</evidence>
<sequence>MKVGIFIADSNGGYPVPASKGGAVSTLIEHLVKGNNEEKLVDMDIVTIYDPKAEQMSKAYPNINFIWIKPPAVVKWLDSVFFFLVRKAFKNMKAVSYKSLFSLLFYILKVKSILKWGSYDKVVLENNVPLAWIIKLSKYKGDYYYHFHNIPRINAKCKDVFQNCTAILCVSEFVAKQIQRADNPIGPISPEKTKVLYNCIDTDHFSRVKDQSIIKMWKRKYGIGENEKVIVFVGRLSAEKGADKLLEAAIKLNRKDVKVLIVGSLIYNVNIQDEYQQKLHELAKRSGKQVKFTGYISQKELPIIYSIADIAVLPSVWDEPAGLTMIEAMACGTPVITTNAGGIPEYVGKYGVVVDRNSDLTDVLSCRITDLLSMDSNLEHMEDAGVRHVKDKFSYKEYIMNFYGCIGKQNE</sequence>
<organism evidence="3 4">
    <name type="scientific">Eisenbergiella massiliensis</name>
    <dbReference type="NCBI Taxonomy" id="1720294"/>
    <lineage>
        <taxon>Bacteria</taxon>
        <taxon>Bacillati</taxon>
        <taxon>Bacillota</taxon>
        <taxon>Clostridia</taxon>
        <taxon>Lachnospirales</taxon>
        <taxon>Lachnospiraceae</taxon>
        <taxon>Eisenbergiella</taxon>
    </lineage>
</organism>